<keyword evidence="8" id="KW-0675">Receptor</keyword>
<dbReference type="CDD" id="cd06354">
    <property type="entry name" value="PBP1_PrnA-like"/>
    <property type="match status" value="1"/>
</dbReference>
<dbReference type="PANTHER" id="PTHR34296:SF2">
    <property type="entry name" value="ABC TRANSPORTER GUANOSINE-BINDING PROTEIN NUPN"/>
    <property type="match status" value="1"/>
</dbReference>
<dbReference type="Proteomes" id="UP000095488">
    <property type="component" value="Unassembled WGS sequence"/>
</dbReference>
<evidence type="ECO:0000259" key="7">
    <source>
        <dbReference type="Pfam" id="PF02608"/>
    </source>
</evidence>
<dbReference type="Gene3D" id="3.40.50.2300">
    <property type="match status" value="2"/>
</dbReference>
<evidence type="ECO:0000256" key="3">
    <source>
        <dbReference type="ARBA" id="ARBA00022475"/>
    </source>
</evidence>
<dbReference type="PANTHER" id="PTHR34296">
    <property type="entry name" value="TRANSCRIPTIONAL ACTIVATOR PROTEIN MED"/>
    <property type="match status" value="1"/>
</dbReference>
<keyword evidence="5" id="KW-0472">Membrane</keyword>
<dbReference type="SUPFAM" id="SSF53822">
    <property type="entry name" value="Periplasmic binding protein-like I"/>
    <property type="match status" value="1"/>
</dbReference>
<evidence type="ECO:0000256" key="4">
    <source>
        <dbReference type="ARBA" id="ARBA00022729"/>
    </source>
</evidence>
<dbReference type="InterPro" id="IPR050957">
    <property type="entry name" value="BMP_lipoprotein"/>
</dbReference>
<gene>
    <name evidence="8" type="primary">tmpC</name>
    <name evidence="8" type="ORF">ERS852473_01121</name>
</gene>
<name>A0ABP2AP86_SARVE</name>
<evidence type="ECO:0000313" key="9">
    <source>
        <dbReference type="Proteomes" id="UP000095488"/>
    </source>
</evidence>
<keyword evidence="9" id="KW-1185">Reference proteome</keyword>
<feature type="domain" description="ABC transporter substrate-binding protein PnrA-like" evidence="7">
    <location>
        <begin position="43"/>
        <end position="340"/>
    </location>
</feature>
<dbReference type="PROSITE" id="PS51257">
    <property type="entry name" value="PROKAR_LIPOPROTEIN"/>
    <property type="match status" value="1"/>
</dbReference>
<dbReference type="InterPro" id="IPR003760">
    <property type="entry name" value="PnrA-like"/>
</dbReference>
<evidence type="ECO:0000313" key="8">
    <source>
        <dbReference type="EMBL" id="CUN79735.1"/>
    </source>
</evidence>
<evidence type="ECO:0000256" key="2">
    <source>
        <dbReference type="ARBA" id="ARBA00008610"/>
    </source>
</evidence>
<sequence>MRKIFKLGIIIVFLFMLIGCENGSLDVGEISISKTPNIGLNADTAGIDDFGFNNFAYEGLVKAGDEFNVKYATLESKEISEYERNIRNLAKKSSLIFGVGFRMKDSMENVAKNNSNKNFVLIDSTSNLANIKSIMFKNEEGAFLMGIIAGNMTKTNKIGFIGGVEAPIIEEIGTGFAYGIQVVNKDASKDLINQKNIRYTMDFNDEEKGYMVAKELYNNGVDIIFHAAGKSGLGVFKAAKEEGKYAIGIDEDQGEKLKEYSECILSSMIKKTDLAVYNSIEEFTKGTFKAGKDNILRLGLKEGAIDIASSTKNIVPSEVLDIVKYYKGLIINGELTIPKTSNEIMGS</sequence>
<evidence type="ECO:0000256" key="6">
    <source>
        <dbReference type="ARBA" id="ARBA00023288"/>
    </source>
</evidence>
<dbReference type="InterPro" id="IPR028082">
    <property type="entry name" value="Peripla_BP_I"/>
</dbReference>
<keyword evidence="3" id="KW-1003">Cell membrane</keyword>
<evidence type="ECO:0000256" key="1">
    <source>
        <dbReference type="ARBA" id="ARBA00004193"/>
    </source>
</evidence>
<comment type="caution">
    <text evidence="8">The sequence shown here is derived from an EMBL/GenBank/DDBJ whole genome shotgun (WGS) entry which is preliminary data.</text>
</comment>
<dbReference type="Pfam" id="PF02608">
    <property type="entry name" value="Bmp"/>
    <property type="match status" value="1"/>
</dbReference>
<reference evidence="8 9" key="1">
    <citation type="submission" date="2015-09" db="EMBL/GenBank/DDBJ databases">
        <authorList>
            <consortium name="Pathogen Informatics"/>
            <person name="Wu L."/>
            <person name="Ma J."/>
        </authorList>
    </citation>
    <scope>NUCLEOTIDE SEQUENCE [LARGE SCALE GENOMIC DNA]</scope>
    <source>
        <strain evidence="8 9">2789STDY5834858</strain>
    </source>
</reference>
<accession>A0ABP2AP86</accession>
<keyword evidence="4" id="KW-0732">Signal</keyword>
<dbReference type="RefSeq" id="WP_055258469.1">
    <property type="nucleotide sequence ID" value="NZ_CABIXL010000003.1"/>
</dbReference>
<evidence type="ECO:0000256" key="5">
    <source>
        <dbReference type="ARBA" id="ARBA00023136"/>
    </source>
</evidence>
<organism evidence="8 9">
    <name type="scientific">Sarcina ventriculi</name>
    <name type="common">Clostridium ventriculi</name>
    <dbReference type="NCBI Taxonomy" id="1267"/>
    <lineage>
        <taxon>Bacteria</taxon>
        <taxon>Bacillati</taxon>
        <taxon>Bacillota</taxon>
        <taxon>Clostridia</taxon>
        <taxon>Eubacteriales</taxon>
        <taxon>Clostridiaceae</taxon>
        <taxon>Sarcina</taxon>
    </lineage>
</organism>
<keyword evidence="6" id="KW-0449">Lipoprotein</keyword>
<dbReference type="EMBL" id="CYZR01000003">
    <property type="protein sequence ID" value="CUN79735.1"/>
    <property type="molecule type" value="Genomic_DNA"/>
</dbReference>
<protein>
    <submittedName>
        <fullName evidence="8">Purine nucleoside receptor A</fullName>
    </submittedName>
</protein>
<comment type="subcellular location">
    <subcellularLocation>
        <location evidence="1">Cell membrane</location>
        <topology evidence="1">Lipid-anchor</topology>
    </subcellularLocation>
</comment>
<proteinExistence type="inferred from homology"/>
<comment type="similarity">
    <text evidence="2">Belongs to the BMP lipoprotein family.</text>
</comment>